<dbReference type="Proteomes" id="UP000283509">
    <property type="component" value="Unassembled WGS sequence"/>
</dbReference>
<sequence length="2603" mass="281148">VFCLSSGTCKEAGACGGRPPESMATMCPRGYVYCLERGECVSAHRGCNRDSRSCPAGEVFSLKTGSCVGDNGVSVDDYDWLPDAKCPDSSRGNRAPFTHSTCISNIHCPFNHSCCPDPEKLHLQCVTPDGVSNPKAINITCLQLESRRHNTGINCTVPEDCPVASVCCGGQCKSSRGVETCPPGTLYCDLTKKCTKLGERCARVCAAGQFYCIATDECGPESACEFDVSGGAPWTLPGPLMLAGSGAAPPAEGVQLSQAYNFAEKGPQVVAGVTAQMFKVLEATTAHGQWSYRRYANDAWADVVPGEVTLTPSHFLRFTPNEAAFAFGLDYLILRDASNTKVNRTVVQLLAPEPPGFVLRQVDNSLTTPEDVHLTMMLGELVTISTEDDLYWNAWNNGIELPKVASKRSLLDIGHPSVASWVTMLLRPDLHIGGMAPPGKGKAGARERGVTFALSRPPGARDSLANFALSRDLGQTWETTNLATPFDFALDSSETAALAVVKIIPAPNKAGNLTLHLTPYSRVIGSREPNAKTRVKSERLITGRVGEEKNNNVAISLEIKPVNDLPVPKTSADLTQVPMLDPAMPTRATTAQEYARLFFRDVDGTELGMAIYQASGGSLGWWEYSLDGGATYIKIADLSADPLPKYLKLGTSFSGVVNFEDALRKLECDIKNALKNPTILAAMMSSGTETCLHGAENARRKRSSFQGGQGNEVSSPSRRVARQTQGGQAVFNGFGSGSLNFTTECPVVLAYMLPGEALLRFRPMSNSSTWGKADALRETRLVFGAWDMQEDQHEQPHRQTTTGQVTRMNITVPNCLWECECVRSVSSAPVVVAAEWLSSILSYLCFYPSSPELTPPSSPAAKMECGECVGGKTGKTAKRDCAGKCGEENEMRRVGQKQMCIPKGQADPLPCDNKMGSDAFINACGVCVGGTTGLGADEGKDRCGVCGGDNSCVGCDDVANSGTVRDLCGELHAPLFLPDCQAIGEVKPLMLDSAFASLLDPANRGTEEEAKILQRLTLSAEITGVSTIKHKDESCTLTNAEKTLNAQIIIFRDTKIKATFRRLEPGSWTFACAFRAKRSKNNKNPDLIELIAKDEIEVVDSTQSSFDLPIAGLPPRALELKVKNGVPLGGVTSYTSTIRMVPLSNLVVELPTEPSGESTVTATLPDDLRPGTPSFGVASTPEILEMVKIGKIDLPMQSLTITAPAPSVRSANLSADGSVLVVEFDLNVESDAECRDIIDWPWVDSRQKSPSPECRFRAATLTVHLGTGIAVEPNSSLTFRAKNGIRRAFGDANTAPEASGSFVARRFGPPARLKFQLTGDGQTCNASNVEATVSNIWGAKISDVTVVWNVTWEPGRNKWSQSETLMVWESVETIKNAMVTEKMGSGETLSVSGNLFRPGIEYLIVAQLETSGGVSSEAKGVTVKSMAIGEAVKVRVKGPREVYADRMYKYTAMPILCSETESIEDLNLKYYWSLDVEGASLSHEEGQMATLPAGILQGGRTSILTVTVIADDPEIMGTGQAELTVLPQGIEVIVATDSVRIGATASLTLDASGSKDLDNLPGDLNFRWSCMTIDDLGCFVQADGQLTRFETHIPEADLSASVLVVPPETLPVGKYKMTVEVWKEEVVSRRSVQVEIAAGTLPDITIEKPDNVVLADERLYVRAWVTGVADLVAWWEVVQAAGFSFVDISQLPAGMKMTLKGTSNRRSYDLVLPKERSENFVGLEDGTSYKFRLTVETPLGKYGQAEVILTTNNPPIAGTFEVTPSSGEALVTYFQFSVAGWNDVPEDLPLTTSFGYRLGASDSVTWAFTTTDEDPTAELVLPGAGLFPPPSALSQQFTNGLGEDDTSSAALDIGRGVVRTLDAMGSDTQKSTFTVLADSGIQEKVANLLSRNADARRGSFDMVSSILDLAEEAALNGDTINDILALTRQLIADILRTPVRLDEDLAFQSKDLLVVEALPTDGRVYYPGTDSDLTAVRYRPNSRFSETQALHRKADGSGHRRLKRQAISNETEQQPLTVEQVLTGLRVTEKALVEADTEGTKTARMDELLKTIPGYLSGLCVGMSNQDIPKNVLGTLVGLTVVKSALVNEADTKFAIADSTVNKDDFLKNDSDITWGVLLDSYTEWSCGRKGAEGEDLACYGACLGTVQYKDDFLSPVFGVDPPGDFRGTVVQGVIMNPVTGVEIPLDNVPEKIQINMVIENYTVPDGKRLKCYAWDGDEWNGRICGTGKMRENGELRLLRCNCNKGYYIAVFLITRNPGQEEPSTTTMEIPTAADMTEAPGTETSEITYKNVKFKIQGNYSVIVGDRKEEFEKNLTQQLAAQLQCTVLCIKNLTVSPGSVLVEFFLQEDGQRMGSSKTTEELYVELYTMIQNGELELKGPKSEDLFVPPQELDGSGPAVLGEEKGPDTRPHHHRRSWGLVLIVLVLICVAIYIKGKKRGDKMQSLQTIGSQPPTYSSIHFENSLDGTAMSMSKRRNNQSGSLSSGGAYSDEGIYIERRSTASGSRGRSGGSVGGSSVDSGTGGEVPEPFKYQSPTKEELERSGPIPEHIISPSVSFYEFSNLHLLRLVITSIIAMLQLEKIHTSVDGLLPGSPADPVTVRHKW</sequence>
<feature type="region of interest" description="Disordered" evidence="6">
    <location>
        <begin position="2389"/>
        <end position="2412"/>
    </location>
</feature>
<dbReference type="PANTHER" id="PTHR46730">
    <property type="entry name" value="POLYCYSTIN-1"/>
    <property type="match status" value="1"/>
</dbReference>
<keyword evidence="5 7" id="KW-0472">Membrane</keyword>
<comment type="caution">
    <text evidence="9">The sequence shown here is derived from an EMBL/GenBank/DDBJ whole genome shotgun (WGS) entry which is preliminary data.</text>
</comment>
<name>A0A3R7PFI7_PENVA</name>
<evidence type="ECO:0000256" key="5">
    <source>
        <dbReference type="ARBA" id="ARBA00023136"/>
    </source>
</evidence>
<proteinExistence type="predicted"/>
<accession>A0A3R7PFI7</accession>
<evidence type="ECO:0000256" key="4">
    <source>
        <dbReference type="ARBA" id="ARBA00022989"/>
    </source>
</evidence>
<reference evidence="9 10" key="2">
    <citation type="submission" date="2019-01" db="EMBL/GenBank/DDBJ databases">
        <title>The decoding of complex shrimp genome reveals the adaptation for benthos swimmer, frequently molting mechanism and breeding impact on genome.</title>
        <authorList>
            <person name="Sun Y."/>
            <person name="Gao Y."/>
            <person name="Yu Y."/>
        </authorList>
    </citation>
    <scope>NUCLEOTIDE SEQUENCE [LARGE SCALE GENOMIC DNA]</scope>
    <source>
        <tissue evidence="9">Muscle</tissue>
    </source>
</reference>
<evidence type="ECO:0000256" key="7">
    <source>
        <dbReference type="SAM" id="Phobius"/>
    </source>
</evidence>
<feature type="region of interest" description="Disordered" evidence="6">
    <location>
        <begin position="2498"/>
        <end position="2545"/>
    </location>
</feature>
<keyword evidence="10" id="KW-1185">Reference proteome</keyword>
<dbReference type="EMBL" id="QCYY01002470">
    <property type="protein sequence ID" value="ROT70087.1"/>
    <property type="molecule type" value="Genomic_DNA"/>
</dbReference>
<evidence type="ECO:0000256" key="3">
    <source>
        <dbReference type="ARBA" id="ARBA00022737"/>
    </source>
</evidence>
<keyword evidence="3" id="KW-0677">Repeat</keyword>
<comment type="subcellular location">
    <subcellularLocation>
        <location evidence="1">Membrane</location>
    </subcellularLocation>
</comment>
<dbReference type="InterPro" id="IPR002859">
    <property type="entry name" value="PKD/REJ-like"/>
</dbReference>
<organism evidence="9 10">
    <name type="scientific">Penaeus vannamei</name>
    <name type="common">Whiteleg shrimp</name>
    <name type="synonym">Litopenaeus vannamei</name>
    <dbReference type="NCBI Taxonomy" id="6689"/>
    <lineage>
        <taxon>Eukaryota</taxon>
        <taxon>Metazoa</taxon>
        <taxon>Ecdysozoa</taxon>
        <taxon>Arthropoda</taxon>
        <taxon>Crustacea</taxon>
        <taxon>Multicrustacea</taxon>
        <taxon>Malacostraca</taxon>
        <taxon>Eumalacostraca</taxon>
        <taxon>Eucarida</taxon>
        <taxon>Decapoda</taxon>
        <taxon>Dendrobranchiata</taxon>
        <taxon>Penaeoidea</taxon>
        <taxon>Penaeidae</taxon>
        <taxon>Penaeus</taxon>
    </lineage>
</organism>
<feature type="region of interest" description="Disordered" evidence="6">
    <location>
        <begin position="693"/>
        <end position="722"/>
    </location>
</feature>
<reference evidence="9 10" key="1">
    <citation type="submission" date="2018-04" db="EMBL/GenBank/DDBJ databases">
        <authorList>
            <person name="Zhang X."/>
            <person name="Yuan J."/>
            <person name="Li F."/>
            <person name="Xiang J."/>
        </authorList>
    </citation>
    <scope>NUCLEOTIDE SEQUENCE [LARGE SCALE GENOMIC DNA]</scope>
    <source>
        <tissue evidence="9">Muscle</tissue>
    </source>
</reference>
<keyword evidence="4 7" id="KW-1133">Transmembrane helix</keyword>
<feature type="non-terminal residue" evidence="9">
    <location>
        <position position="1"/>
    </location>
</feature>
<evidence type="ECO:0000256" key="2">
    <source>
        <dbReference type="ARBA" id="ARBA00022692"/>
    </source>
</evidence>
<feature type="domain" description="PKD/REJ-like" evidence="8">
    <location>
        <begin position="1482"/>
        <end position="1799"/>
    </location>
</feature>
<feature type="transmembrane region" description="Helical" evidence="7">
    <location>
        <begin position="2416"/>
        <end position="2433"/>
    </location>
</feature>
<dbReference type="GO" id="GO:0005886">
    <property type="term" value="C:plasma membrane"/>
    <property type="evidence" value="ECO:0007669"/>
    <property type="project" value="TreeGrafter"/>
</dbReference>
<evidence type="ECO:0000256" key="1">
    <source>
        <dbReference type="ARBA" id="ARBA00004370"/>
    </source>
</evidence>
<feature type="compositionally biased region" description="Polar residues" evidence="6">
    <location>
        <begin position="711"/>
        <end position="722"/>
    </location>
</feature>
<evidence type="ECO:0000259" key="8">
    <source>
        <dbReference type="Pfam" id="PF02010"/>
    </source>
</evidence>
<gene>
    <name evidence="9" type="ORF">C7M84_011657</name>
</gene>
<dbReference type="PANTHER" id="PTHR46730:SF1">
    <property type="entry name" value="PLAT DOMAIN-CONTAINING PROTEIN"/>
    <property type="match status" value="1"/>
</dbReference>
<protein>
    <recommendedName>
        <fullName evidence="8">PKD/REJ-like domain-containing protein</fullName>
    </recommendedName>
</protein>
<evidence type="ECO:0000313" key="9">
    <source>
        <dbReference type="EMBL" id="ROT70087.1"/>
    </source>
</evidence>
<evidence type="ECO:0000313" key="10">
    <source>
        <dbReference type="Proteomes" id="UP000283509"/>
    </source>
</evidence>
<dbReference type="GO" id="GO:0005261">
    <property type="term" value="F:monoatomic cation channel activity"/>
    <property type="evidence" value="ECO:0007669"/>
    <property type="project" value="TreeGrafter"/>
</dbReference>
<dbReference type="GO" id="GO:0006816">
    <property type="term" value="P:calcium ion transport"/>
    <property type="evidence" value="ECO:0007669"/>
    <property type="project" value="TreeGrafter"/>
</dbReference>
<keyword evidence="2 7" id="KW-0812">Transmembrane</keyword>
<evidence type="ECO:0000256" key="6">
    <source>
        <dbReference type="SAM" id="MobiDB-lite"/>
    </source>
</evidence>
<dbReference type="OrthoDB" id="6351878at2759"/>
<dbReference type="Pfam" id="PF02010">
    <property type="entry name" value="REJ"/>
    <property type="match status" value="1"/>
</dbReference>